<sequence length="210" mass="23851">MFKKTPAETWFEEMKSGNKDPGEIPLSQNLSNLIILAVLNKYGGIYLDTDFIVLKSFAGLRNAIGAQSIGVSKNWTRLNNAVLVFDMNHPLLFKFIEEFASTFDGNKWGHNGPYLVSRVVQKVAERPGYNFTILPPMAFYPVGWNRIGGFFKKSESNAESRWVNAKLLQLISGETYGIHVWNRQSSRFSIEEGSIMGRLISDNCVIWEYK</sequence>
<proteinExistence type="predicted"/>
<accession>A0ACC0STA6</accession>
<dbReference type="Proteomes" id="UP000006729">
    <property type="component" value="Chromosome 6"/>
</dbReference>
<dbReference type="EMBL" id="CM009295">
    <property type="protein sequence ID" value="KAI9392488.1"/>
    <property type="molecule type" value="Genomic_DNA"/>
</dbReference>
<comment type="caution">
    <text evidence="1">The sequence shown here is derived from an EMBL/GenBank/DDBJ whole genome shotgun (WGS) entry which is preliminary data.</text>
</comment>
<keyword evidence="2" id="KW-1185">Reference proteome</keyword>
<evidence type="ECO:0000313" key="2">
    <source>
        <dbReference type="Proteomes" id="UP000006729"/>
    </source>
</evidence>
<name>A0ACC0STA6_POPTR</name>
<gene>
    <name evidence="1" type="ORF">POPTR_006G098900v4</name>
</gene>
<protein>
    <submittedName>
        <fullName evidence="1">Uncharacterized protein</fullName>
    </submittedName>
</protein>
<organism evidence="1 2">
    <name type="scientific">Populus trichocarpa</name>
    <name type="common">Western balsam poplar</name>
    <name type="synonym">Populus balsamifera subsp. trichocarpa</name>
    <dbReference type="NCBI Taxonomy" id="3694"/>
    <lineage>
        <taxon>Eukaryota</taxon>
        <taxon>Viridiplantae</taxon>
        <taxon>Streptophyta</taxon>
        <taxon>Embryophyta</taxon>
        <taxon>Tracheophyta</taxon>
        <taxon>Spermatophyta</taxon>
        <taxon>Magnoliopsida</taxon>
        <taxon>eudicotyledons</taxon>
        <taxon>Gunneridae</taxon>
        <taxon>Pentapetalae</taxon>
        <taxon>rosids</taxon>
        <taxon>fabids</taxon>
        <taxon>Malpighiales</taxon>
        <taxon>Salicaceae</taxon>
        <taxon>Saliceae</taxon>
        <taxon>Populus</taxon>
    </lineage>
</organism>
<evidence type="ECO:0000313" key="1">
    <source>
        <dbReference type="EMBL" id="KAI9392488.1"/>
    </source>
</evidence>
<reference evidence="1 2" key="1">
    <citation type="journal article" date="2006" name="Science">
        <title>The genome of black cottonwood, Populus trichocarpa (Torr. &amp; Gray).</title>
        <authorList>
            <person name="Tuskan G.A."/>
            <person name="Difazio S."/>
            <person name="Jansson S."/>
            <person name="Bohlmann J."/>
            <person name="Grigoriev I."/>
            <person name="Hellsten U."/>
            <person name="Putnam N."/>
            <person name="Ralph S."/>
            <person name="Rombauts S."/>
            <person name="Salamov A."/>
            <person name="Schein J."/>
            <person name="Sterck L."/>
            <person name="Aerts A."/>
            <person name="Bhalerao R.R."/>
            <person name="Bhalerao R.P."/>
            <person name="Blaudez D."/>
            <person name="Boerjan W."/>
            <person name="Brun A."/>
            <person name="Brunner A."/>
            <person name="Busov V."/>
            <person name="Campbell M."/>
            <person name="Carlson J."/>
            <person name="Chalot M."/>
            <person name="Chapman J."/>
            <person name="Chen G.L."/>
            <person name="Cooper D."/>
            <person name="Coutinho P.M."/>
            <person name="Couturier J."/>
            <person name="Covert S."/>
            <person name="Cronk Q."/>
            <person name="Cunningham R."/>
            <person name="Davis J."/>
            <person name="Degroeve S."/>
            <person name="Dejardin A."/>
            <person name="Depamphilis C."/>
            <person name="Detter J."/>
            <person name="Dirks B."/>
            <person name="Dubchak I."/>
            <person name="Duplessis S."/>
            <person name="Ehlting J."/>
            <person name="Ellis B."/>
            <person name="Gendler K."/>
            <person name="Goodstein D."/>
            <person name="Gribskov M."/>
            <person name="Grimwood J."/>
            <person name="Groover A."/>
            <person name="Gunter L."/>
            <person name="Hamberger B."/>
            <person name="Heinze B."/>
            <person name="Helariutta Y."/>
            <person name="Henrissat B."/>
            <person name="Holligan D."/>
            <person name="Holt R."/>
            <person name="Huang W."/>
            <person name="Islam-Faridi N."/>
            <person name="Jones S."/>
            <person name="Jones-Rhoades M."/>
            <person name="Jorgensen R."/>
            <person name="Joshi C."/>
            <person name="Kangasjarvi J."/>
            <person name="Karlsson J."/>
            <person name="Kelleher C."/>
            <person name="Kirkpatrick R."/>
            <person name="Kirst M."/>
            <person name="Kohler A."/>
            <person name="Kalluri U."/>
            <person name="Larimer F."/>
            <person name="Leebens-Mack J."/>
            <person name="Leple J.C."/>
            <person name="Locascio P."/>
            <person name="Lou Y."/>
            <person name="Lucas S."/>
            <person name="Martin F."/>
            <person name="Montanini B."/>
            <person name="Napoli C."/>
            <person name="Nelson D.R."/>
            <person name="Nelson C."/>
            <person name="Nieminen K."/>
            <person name="Nilsson O."/>
            <person name="Pereda V."/>
            <person name="Peter G."/>
            <person name="Philippe R."/>
            <person name="Pilate G."/>
            <person name="Poliakov A."/>
            <person name="Razumovskaya J."/>
            <person name="Richardson P."/>
            <person name="Rinaldi C."/>
            <person name="Ritland K."/>
            <person name="Rouze P."/>
            <person name="Ryaboy D."/>
            <person name="Schmutz J."/>
            <person name="Schrader J."/>
            <person name="Segerman B."/>
            <person name="Shin H."/>
            <person name="Siddiqui A."/>
            <person name="Sterky F."/>
            <person name="Terry A."/>
            <person name="Tsai C.J."/>
            <person name="Uberbacher E."/>
            <person name="Unneberg P."/>
            <person name="Vahala J."/>
            <person name="Wall K."/>
            <person name="Wessler S."/>
            <person name="Yang G."/>
            <person name="Yin T."/>
            <person name="Douglas C."/>
            <person name="Marra M."/>
            <person name="Sandberg G."/>
            <person name="Van de Peer Y."/>
            <person name="Rokhsar D."/>
        </authorList>
    </citation>
    <scope>NUCLEOTIDE SEQUENCE [LARGE SCALE GENOMIC DNA]</scope>
    <source>
        <strain evidence="2">cv. Nisqually</strain>
    </source>
</reference>